<sequence length="125" mass="13608">MKTPFFFALLAALLACGGASAAPEGADFLPQLVTTRLGVTNATFSCNARNAGDCHYLLLYSLCQEKFLDDGQKERSCRYKEATPRFQLAPGEHKTVTALVSDFLYATKVGSAPTVEECVRAPLRR</sequence>
<evidence type="ECO:0000313" key="3">
    <source>
        <dbReference type="Proteomes" id="UP000533905"/>
    </source>
</evidence>
<dbReference type="AlphaFoldDB" id="A0A7Y2JVT1"/>
<dbReference type="EMBL" id="JABAIV010000001">
    <property type="protein sequence ID" value="NNG21952.1"/>
    <property type="molecule type" value="Genomic_DNA"/>
</dbReference>
<evidence type="ECO:0000313" key="2">
    <source>
        <dbReference type="EMBL" id="NNG21952.1"/>
    </source>
</evidence>
<accession>A0A7Y2JVT1</accession>
<feature type="chain" id="PRO_5030964290" description="Secreted protein" evidence="1">
    <location>
        <begin position="22"/>
        <end position="125"/>
    </location>
</feature>
<keyword evidence="3" id="KW-1185">Reference proteome</keyword>
<dbReference type="RefSeq" id="WP_171080884.1">
    <property type="nucleotide sequence ID" value="NZ_JABAIV010000001.1"/>
</dbReference>
<name>A0A7Y2JVT1_9BURK</name>
<evidence type="ECO:0000256" key="1">
    <source>
        <dbReference type="SAM" id="SignalP"/>
    </source>
</evidence>
<protein>
    <recommendedName>
        <fullName evidence="4">Secreted protein</fullName>
    </recommendedName>
</protein>
<keyword evidence="1" id="KW-0732">Signal</keyword>
<feature type="signal peptide" evidence="1">
    <location>
        <begin position="1"/>
        <end position="21"/>
    </location>
</feature>
<comment type="caution">
    <text evidence="2">The sequence shown here is derived from an EMBL/GenBank/DDBJ whole genome shotgun (WGS) entry which is preliminary data.</text>
</comment>
<reference evidence="2 3" key="1">
    <citation type="submission" date="2020-04" db="EMBL/GenBank/DDBJ databases">
        <title>Massilia sp. nov., a cold adapted bacteria isolated from Arctic soil.</title>
        <authorList>
            <person name="Son J."/>
            <person name="Ka J.-O."/>
        </authorList>
    </citation>
    <scope>NUCLEOTIDE SEQUENCE [LARGE SCALE GENOMIC DNA]</scope>
    <source>
        <strain evidence="2 3">ML15P13</strain>
    </source>
</reference>
<gene>
    <name evidence="2" type="ORF">HGB41_02870</name>
</gene>
<evidence type="ECO:0008006" key="4">
    <source>
        <dbReference type="Google" id="ProtNLM"/>
    </source>
</evidence>
<dbReference type="Proteomes" id="UP000533905">
    <property type="component" value="Unassembled WGS sequence"/>
</dbReference>
<organism evidence="2 3">
    <name type="scientific">Telluria aromaticivorans</name>
    <dbReference type="NCBI Taxonomy" id="2725995"/>
    <lineage>
        <taxon>Bacteria</taxon>
        <taxon>Pseudomonadati</taxon>
        <taxon>Pseudomonadota</taxon>
        <taxon>Betaproteobacteria</taxon>
        <taxon>Burkholderiales</taxon>
        <taxon>Oxalobacteraceae</taxon>
        <taxon>Telluria group</taxon>
        <taxon>Telluria</taxon>
    </lineage>
</organism>
<proteinExistence type="predicted"/>
<dbReference type="PROSITE" id="PS51257">
    <property type="entry name" value="PROKAR_LIPOPROTEIN"/>
    <property type="match status" value="1"/>
</dbReference>